<feature type="compositionally biased region" description="Basic and acidic residues" evidence="1">
    <location>
        <begin position="21"/>
        <end position="31"/>
    </location>
</feature>
<dbReference type="EMBL" id="KI966427">
    <property type="protein sequence ID" value="EWC45413.1"/>
    <property type="molecule type" value="Genomic_DNA"/>
</dbReference>
<protein>
    <submittedName>
        <fullName evidence="2">Uncharacterized protein</fullName>
    </submittedName>
</protein>
<feature type="region of interest" description="Disordered" evidence="1">
    <location>
        <begin position="1"/>
        <end position="32"/>
    </location>
</feature>
<gene>
    <name evidence="2" type="ORF">DRE_00812</name>
</gene>
<evidence type="ECO:0000313" key="3">
    <source>
        <dbReference type="Proteomes" id="UP000024837"/>
    </source>
</evidence>
<reference evidence="2 3" key="1">
    <citation type="submission" date="2013-05" db="EMBL/GenBank/DDBJ databases">
        <title>Drechslerella stenobrocha genome reveals carnivorous origination and mechanical trapping mechanism of predatory fungi.</title>
        <authorList>
            <person name="Liu X."/>
            <person name="Zhang W."/>
            <person name="Liu K."/>
        </authorList>
    </citation>
    <scope>NUCLEOTIDE SEQUENCE [LARGE SCALE GENOMIC DNA]</scope>
    <source>
        <strain evidence="2 3">248</strain>
    </source>
</reference>
<dbReference type="HOGENOM" id="CLU_2096827_0_0_1"/>
<name>W7HZP8_9PEZI</name>
<accession>W7HZP8</accession>
<feature type="compositionally biased region" description="Gly residues" evidence="1">
    <location>
        <begin position="73"/>
        <end position="88"/>
    </location>
</feature>
<sequence>MQTEDAVIDGDEDEDEDGDGDGGRGLDRGEVEFGEGSRACLASLAQRGRLEAKGLQEAATEDRLDGRREDGGGLEAGVDGSGEAGGAGWRWSGGRSWLEVVEMVEMADGDGRRWRV</sequence>
<dbReference type="Proteomes" id="UP000024837">
    <property type="component" value="Unassembled WGS sequence"/>
</dbReference>
<feature type="region of interest" description="Disordered" evidence="1">
    <location>
        <begin position="53"/>
        <end position="91"/>
    </location>
</feature>
<evidence type="ECO:0000313" key="2">
    <source>
        <dbReference type="EMBL" id="EWC45413.1"/>
    </source>
</evidence>
<feature type="compositionally biased region" description="Acidic residues" evidence="1">
    <location>
        <begin position="1"/>
        <end position="20"/>
    </location>
</feature>
<proteinExistence type="predicted"/>
<feature type="compositionally biased region" description="Basic and acidic residues" evidence="1">
    <location>
        <begin position="53"/>
        <end position="71"/>
    </location>
</feature>
<evidence type="ECO:0000256" key="1">
    <source>
        <dbReference type="SAM" id="MobiDB-lite"/>
    </source>
</evidence>
<dbReference type="AlphaFoldDB" id="W7HZP8"/>
<keyword evidence="3" id="KW-1185">Reference proteome</keyword>
<organism evidence="2 3">
    <name type="scientific">Drechslerella stenobrocha 248</name>
    <dbReference type="NCBI Taxonomy" id="1043628"/>
    <lineage>
        <taxon>Eukaryota</taxon>
        <taxon>Fungi</taxon>
        <taxon>Dikarya</taxon>
        <taxon>Ascomycota</taxon>
        <taxon>Pezizomycotina</taxon>
        <taxon>Orbiliomycetes</taxon>
        <taxon>Orbiliales</taxon>
        <taxon>Orbiliaceae</taxon>
        <taxon>Drechslerella</taxon>
    </lineage>
</organism>